<evidence type="ECO:0000313" key="4">
    <source>
        <dbReference type="Proteomes" id="UP000195570"/>
    </source>
</evidence>
<dbReference type="EMBL" id="CZPT02000282">
    <property type="protein sequence ID" value="SCU65371.1"/>
    <property type="molecule type" value="Genomic_DNA"/>
</dbReference>
<dbReference type="VEuPathDB" id="TriTrypDB:TEOVI_000683000"/>
<name>A0A1G4I1E3_TRYEQ</name>
<evidence type="ECO:0000313" key="3">
    <source>
        <dbReference type="EMBL" id="SCU65371.1"/>
    </source>
</evidence>
<proteinExistence type="predicted"/>
<dbReference type="PANTHER" id="PTHR46917">
    <property type="entry name" value="MORN REPEAT-CONTAINING PROTEIN 2"/>
    <property type="match status" value="1"/>
</dbReference>
<keyword evidence="1" id="KW-0677">Repeat</keyword>
<feature type="region of interest" description="Disordered" evidence="2">
    <location>
        <begin position="39"/>
        <end position="65"/>
    </location>
</feature>
<dbReference type="GeneID" id="92380764"/>
<accession>A0A1G4I1E3</accession>
<dbReference type="SMART" id="SM00698">
    <property type="entry name" value="MORN"/>
    <property type="match status" value="3"/>
</dbReference>
<dbReference type="InterPro" id="IPR003409">
    <property type="entry name" value="MORN"/>
</dbReference>
<dbReference type="PANTHER" id="PTHR46917:SF1">
    <property type="entry name" value="MORN REPEAT-CONTAINING PROTEIN 2"/>
    <property type="match status" value="1"/>
</dbReference>
<dbReference type="SUPFAM" id="SSF82185">
    <property type="entry name" value="Histone H3 K4-specific methyltransferase SET7/9 N-terminal domain"/>
    <property type="match status" value="1"/>
</dbReference>
<dbReference type="Pfam" id="PF02493">
    <property type="entry name" value="MORN"/>
    <property type="match status" value="4"/>
</dbReference>
<reference evidence="3" key="1">
    <citation type="submission" date="2016-09" db="EMBL/GenBank/DDBJ databases">
        <authorList>
            <person name="Hebert L."/>
            <person name="Moumen B."/>
        </authorList>
    </citation>
    <scope>NUCLEOTIDE SEQUENCE [LARGE SCALE GENOMIC DNA]</scope>
    <source>
        <strain evidence="3">OVI</strain>
    </source>
</reference>
<feature type="compositionally biased region" description="Polar residues" evidence="2">
    <location>
        <begin position="43"/>
        <end position="65"/>
    </location>
</feature>
<sequence>MQRDADRMKRKKEEHRDEEEFGAFRFADGSMYEGKFCRRESNADGTAKSQFPSAHPPTTRNAQQQELPPPIPFHHGKGVFKDAGGLVYDGCWVEGDMTGEGLLRFPSGATYEGSMYANSFWGTGTYTWPDGSRYEGQWENNKMHGKGTYIDAKGKRWAGKFHHGQGVGLLAEVSL</sequence>
<keyword evidence="4" id="KW-1185">Reference proteome</keyword>
<comment type="caution">
    <text evidence="3">The sequence shown here is derived from an EMBL/GenBank/DDBJ whole genome shotgun (WGS) entry which is preliminary data.</text>
</comment>
<dbReference type="Proteomes" id="UP000195570">
    <property type="component" value="Unassembled WGS sequence"/>
</dbReference>
<organism evidence="3 4">
    <name type="scientific">Trypanosoma equiperdum</name>
    <dbReference type="NCBI Taxonomy" id="5694"/>
    <lineage>
        <taxon>Eukaryota</taxon>
        <taxon>Discoba</taxon>
        <taxon>Euglenozoa</taxon>
        <taxon>Kinetoplastea</taxon>
        <taxon>Metakinetoplastina</taxon>
        <taxon>Trypanosomatida</taxon>
        <taxon>Trypanosomatidae</taxon>
        <taxon>Trypanosoma</taxon>
    </lineage>
</organism>
<evidence type="ECO:0000256" key="2">
    <source>
        <dbReference type="SAM" id="MobiDB-lite"/>
    </source>
</evidence>
<dbReference type="Gene3D" id="2.20.110.10">
    <property type="entry name" value="Histone H3 K4-specific methyltransferase SET7/9 N-terminal domain"/>
    <property type="match status" value="2"/>
</dbReference>
<gene>
    <name evidence="3" type="ORF">TEOVI_000683000</name>
</gene>
<evidence type="ECO:0000256" key="1">
    <source>
        <dbReference type="ARBA" id="ARBA00022737"/>
    </source>
</evidence>
<dbReference type="InterPro" id="IPR052849">
    <property type="entry name" value="MORN_repeat_protein"/>
</dbReference>
<dbReference type="RefSeq" id="XP_067076979.1">
    <property type="nucleotide sequence ID" value="XM_067220878.1"/>
</dbReference>
<dbReference type="AlphaFoldDB" id="A0A1G4I1E3"/>
<protein>
    <submittedName>
        <fullName evidence="3">MORN repeat, putative</fullName>
    </submittedName>
</protein>
<dbReference type="FunFam" id="2.20.110.10:FF:000025">
    <property type="entry name" value="MORN repeat, putative"/>
    <property type="match status" value="1"/>
</dbReference>